<dbReference type="RefSeq" id="WP_242011907.1">
    <property type="nucleotide sequence ID" value="NZ_BJYG01000007.1"/>
</dbReference>
<reference evidence="2 3" key="1">
    <citation type="submission" date="2019-07" db="EMBL/GenBank/DDBJ databases">
        <title>Whole genome shotgun sequence of Acetobacter oeni NBRC 105207.</title>
        <authorList>
            <person name="Hosoyama A."/>
            <person name="Uohara A."/>
            <person name="Ohji S."/>
            <person name="Ichikawa N."/>
        </authorList>
    </citation>
    <scope>NUCLEOTIDE SEQUENCE [LARGE SCALE GENOMIC DNA]</scope>
    <source>
        <strain evidence="2 3">NBRC 105207</strain>
    </source>
</reference>
<feature type="transmembrane region" description="Helical" evidence="1">
    <location>
        <begin position="93"/>
        <end position="112"/>
    </location>
</feature>
<gene>
    <name evidence="2" type="ORF">AOE01nite_07910</name>
</gene>
<name>A0A511XHY3_9PROT</name>
<feature type="transmembrane region" description="Helical" evidence="1">
    <location>
        <begin position="60"/>
        <end position="81"/>
    </location>
</feature>
<keyword evidence="1" id="KW-0472">Membrane</keyword>
<keyword evidence="1" id="KW-0812">Transmembrane</keyword>
<accession>A0A511XHY3</accession>
<comment type="caution">
    <text evidence="2">The sequence shown here is derived from an EMBL/GenBank/DDBJ whole genome shotgun (WGS) entry which is preliminary data.</text>
</comment>
<evidence type="ECO:0000256" key="1">
    <source>
        <dbReference type="SAM" id="Phobius"/>
    </source>
</evidence>
<proteinExistence type="predicted"/>
<sequence length="158" mass="16926">MIGPRFLTRVAASSAGGALMSSAAILLLSVRRTGSPWPGLNSTSHWITGDKAGEVRTADFTHTVIGIATNAGATIFWSVLYEKTLGSGKPSSIRFLFVTTVLGPVAVFVDYVTTPKRFTPGWEFVFSKRDMTLIYIALVTGMATGTGFIRQKSGSCRN</sequence>
<keyword evidence="3" id="KW-1185">Reference proteome</keyword>
<dbReference type="AlphaFoldDB" id="A0A511XHY3"/>
<organism evidence="2 3">
    <name type="scientific">Acetobacter oeni</name>
    <dbReference type="NCBI Taxonomy" id="304077"/>
    <lineage>
        <taxon>Bacteria</taxon>
        <taxon>Pseudomonadati</taxon>
        <taxon>Pseudomonadota</taxon>
        <taxon>Alphaproteobacteria</taxon>
        <taxon>Acetobacterales</taxon>
        <taxon>Acetobacteraceae</taxon>
        <taxon>Acetobacter</taxon>
    </lineage>
</organism>
<evidence type="ECO:0000313" key="2">
    <source>
        <dbReference type="EMBL" id="GEN62567.1"/>
    </source>
</evidence>
<dbReference type="Proteomes" id="UP000321746">
    <property type="component" value="Unassembled WGS sequence"/>
</dbReference>
<keyword evidence="1" id="KW-1133">Transmembrane helix</keyword>
<feature type="transmembrane region" description="Helical" evidence="1">
    <location>
        <begin position="7"/>
        <end position="30"/>
    </location>
</feature>
<feature type="transmembrane region" description="Helical" evidence="1">
    <location>
        <begin position="132"/>
        <end position="149"/>
    </location>
</feature>
<dbReference type="EMBL" id="BJYG01000007">
    <property type="protein sequence ID" value="GEN62567.1"/>
    <property type="molecule type" value="Genomic_DNA"/>
</dbReference>
<evidence type="ECO:0000313" key="3">
    <source>
        <dbReference type="Proteomes" id="UP000321746"/>
    </source>
</evidence>
<protein>
    <submittedName>
        <fullName evidence="2">Uncharacterized protein</fullName>
    </submittedName>
</protein>